<name>A0A9D4UJJ7_ADICA</name>
<evidence type="ECO:0000313" key="3">
    <source>
        <dbReference type="Proteomes" id="UP000886520"/>
    </source>
</evidence>
<comment type="caution">
    <text evidence="2">The sequence shown here is derived from an EMBL/GenBank/DDBJ whole genome shotgun (WGS) entry which is preliminary data.</text>
</comment>
<dbReference type="EMBL" id="JABFUD020000016">
    <property type="protein sequence ID" value="KAI5068598.1"/>
    <property type="molecule type" value="Genomic_DNA"/>
</dbReference>
<protein>
    <submittedName>
        <fullName evidence="2">Uncharacterized protein</fullName>
    </submittedName>
</protein>
<proteinExistence type="predicted"/>
<dbReference type="AlphaFoldDB" id="A0A9D4UJJ7"/>
<reference evidence="2" key="1">
    <citation type="submission" date="2021-01" db="EMBL/GenBank/DDBJ databases">
        <title>Adiantum capillus-veneris genome.</title>
        <authorList>
            <person name="Fang Y."/>
            <person name="Liao Q."/>
        </authorList>
    </citation>
    <scope>NUCLEOTIDE SEQUENCE</scope>
    <source>
        <strain evidence="2">H3</strain>
        <tissue evidence="2">Leaf</tissue>
    </source>
</reference>
<accession>A0A9D4UJJ7</accession>
<evidence type="ECO:0000313" key="2">
    <source>
        <dbReference type="EMBL" id="KAI5068598.1"/>
    </source>
</evidence>
<feature type="compositionally biased region" description="Basic and acidic residues" evidence="1">
    <location>
        <begin position="9"/>
        <end position="18"/>
    </location>
</feature>
<dbReference type="Proteomes" id="UP000886520">
    <property type="component" value="Chromosome 16"/>
</dbReference>
<gene>
    <name evidence="2" type="ORF">GOP47_0016943</name>
</gene>
<sequence length="120" mass="12763">MGLSSGEARGLHNSEEKATLQNSAKRAPKSCEEAQPLQEALQKSSPSDASKAHLPLLTKLCGLASMIPSPSPPTCGTSKACILESSVEIPTAFVRYRVALIQRGREPCSIWPRMVPCSTG</sequence>
<keyword evidence="3" id="KW-1185">Reference proteome</keyword>
<evidence type="ECO:0000256" key="1">
    <source>
        <dbReference type="SAM" id="MobiDB-lite"/>
    </source>
</evidence>
<organism evidence="2 3">
    <name type="scientific">Adiantum capillus-veneris</name>
    <name type="common">Maidenhair fern</name>
    <dbReference type="NCBI Taxonomy" id="13818"/>
    <lineage>
        <taxon>Eukaryota</taxon>
        <taxon>Viridiplantae</taxon>
        <taxon>Streptophyta</taxon>
        <taxon>Embryophyta</taxon>
        <taxon>Tracheophyta</taxon>
        <taxon>Polypodiopsida</taxon>
        <taxon>Polypodiidae</taxon>
        <taxon>Polypodiales</taxon>
        <taxon>Pteridineae</taxon>
        <taxon>Pteridaceae</taxon>
        <taxon>Vittarioideae</taxon>
        <taxon>Adiantum</taxon>
    </lineage>
</organism>
<feature type="region of interest" description="Disordered" evidence="1">
    <location>
        <begin position="1"/>
        <end position="50"/>
    </location>
</feature>